<organism evidence="1 2">
    <name type="scientific">Brachionus plicatilis</name>
    <name type="common">Marine rotifer</name>
    <name type="synonym">Brachionus muelleri</name>
    <dbReference type="NCBI Taxonomy" id="10195"/>
    <lineage>
        <taxon>Eukaryota</taxon>
        <taxon>Metazoa</taxon>
        <taxon>Spiralia</taxon>
        <taxon>Gnathifera</taxon>
        <taxon>Rotifera</taxon>
        <taxon>Eurotatoria</taxon>
        <taxon>Monogononta</taxon>
        <taxon>Pseudotrocha</taxon>
        <taxon>Ploima</taxon>
        <taxon>Brachionidae</taxon>
        <taxon>Brachionus</taxon>
    </lineage>
</organism>
<evidence type="ECO:0000313" key="1">
    <source>
        <dbReference type="EMBL" id="RNA36470.1"/>
    </source>
</evidence>
<evidence type="ECO:0000313" key="2">
    <source>
        <dbReference type="Proteomes" id="UP000276133"/>
    </source>
</evidence>
<keyword evidence="2" id="KW-1185">Reference proteome</keyword>
<accession>A0A3M7SLG2</accession>
<dbReference type="EMBL" id="REGN01001180">
    <property type="protein sequence ID" value="RNA36470.1"/>
    <property type="molecule type" value="Genomic_DNA"/>
</dbReference>
<protein>
    <submittedName>
        <fullName evidence="1">Uncharacterized protein</fullName>
    </submittedName>
</protein>
<comment type="caution">
    <text evidence="1">The sequence shown here is derived from an EMBL/GenBank/DDBJ whole genome shotgun (WGS) entry which is preliminary data.</text>
</comment>
<gene>
    <name evidence="1" type="ORF">BpHYR1_045065</name>
</gene>
<proteinExistence type="predicted"/>
<dbReference type="AlphaFoldDB" id="A0A3M7SLG2"/>
<reference evidence="1 2" key="1">
    <citation type="journal article" date="2018" name="Sci. Rep.">
        <title>Genomic signatures of local adaptation to the degree of environmental predictability in rotifers.</title>
        <authorList>
            <person name="Franch-Gras L."/>
            <person name="Hahn C."/>
            <person name="Garcia-Roger E.M."/>
            <person name="Carmona M.J."/>
            <person name="Serra M."/>
            <person name="Gomez A."/>
        </authorList>
    </citation>
    <scope>NUCLEOTIDE SEQUENCE [LARGE SCALE GENOMIC DNA]</scope>
    <source>
        <strain evidence="1">HYR1</strain>
    </source>
</reference>
<name>A0A3M7SLG2_BRAPC</name>
<sequence length="67" mass="8389">MTYHLMHIEELEEFAWTSIVCYIYLIKTKQFSYNNIRIPFKKKKMINPRFRKEVYNLKNEDLRKKKS</sequence>
<dbReference type="Proteomes" id="UP000276133">
    <property type="component" value="Unassembled WGS sequence"/>
</dbReference>